<proteinExistence type="predicted"/>
<protein>
    <submittedName>
        <fullName evidence="1">Uncharacterized protein</fullName>
    </submittedName>
</protein>
<dbReference type="PANTHER" id="PTHR35021:SF8">
    <property type="entry name" value="FIBER PROTEIN FB17"/>
    <property type="match status" value="1"/>
</dbReference>
<organism evidence="1">
    <name type="scientific">Fagus sylvatica</name>
    <name type="common">Beechnut</name>
    <dbReference type="NCBI Taxonomy" id="28930"/>
    <lineage>
        <taxon>Eukaryota</taxon>
        <taxon>Viridiplantae</taxon>
        <taxon>Streptophyta</taxon>
        <taxon>Embryophyta</taxon>
        <taxon>Tracheophyta</taxon>
        <taxon>Spermatophyta</taxon>
        <taxon>Magnoliopsida</taxon>
        <taxon>eudicotyledons</taxon>
        <taxon>Gunneridae</taxon>
        <taxon>Pentapetalae</taxon>
        <taxon>rosids</taxon>
        <taxon>fabids</taxon>
        <taxon>Fagales</taxon>
        <taxon>Fagaceae</taxon>
        <taxon>Fagus</taxon>
    </lineage>
</organism>
<dbReference type="EMBL" id="OIVN01001957">
    <property type="protein sequence ID" value="SPC99288.1"/>
    <property type="molecule type" value="Genomic_DNA"/>
</dbReference>
<evidence type="ECO:0000313" key="1">
    <source>
        <dbReference type="EMBL" id="SPC99288.1"/>
    </source>
</evidence>
<reference evidence="1" key="1">
    <citation type="submission" date="2018-02" db="EMBL/GenBank/DDBJ databases">
        <authorList>
            <person name="Cohen D.B."/>
            <person name="Kent A.D."/>
        </authorList>
    </citation>
    <scope>NUCLEOTIDE SEQUENCE</scope>
</reference>
<accession>A0A2N9GIM2</accession>
<dbReference type="PANTHER" id="PTHR35021">
    <property type="match status" value="1"/>
</dbReference>
<dbReference type="AlphaFoldDB" id="A0A2N9GIM2"/>
<gene>
    <name evidence="1" type="ORF">FSB_LOCUS27170</name>
</gene>
<sequence length="343" mass="38276">MGNIHPCHLNFGCNETQANLRIAFHFWSFSEAKENFLHFSVPAEAAPLLEKLLLKHGNVMGGFKLGTGFGDFSLALLAAVLMDIHHTPFDLLGEGKLFEWMDAVRDLVTTGVAVRFLLDHIRNLDKMWFAQKEKRKQLTSLSSKIAKMGEELLALKSEWEQFRAAVPATAAVDMCNETQANLRIAFHFWSFSEAKENFLHFSIPAEAAPLLEKLLLKHGNVMGGFKLGTGFGDFSLALLAAVLMDIHHTPFDLLGEGKLFEWMDAVRDLVTIGVAVGFLLDHIRNLGEMWFAQKEKRKQLTSLSSKIAKMGEELLALKSEWEQFRAAVPATAAVDMSLSNGLF</sequence>
<name>A0A2N9GIM2_FAGSY</name>